<dbReference type="EMBL" id="SRLO01000136">
    <property type="protein sequence ID" value="TNN72485.1"/>
    <property type="molecule type" value="Genomic_DNA"/>
</dbReference>
<gene>
    <name evidence="1" type="ORF">EYF80_017261</name>
</gene>
<evidence type="ECO:0000313" key="2">
    <source>
        <dbReference type="Proteomes" id="UP000314294"/>
    </source>
</evidence>
<reference evidence="1 2" key="1">
    <citation type="submission" date="2019-03" db="EMBL/GenBank/DDBJ databases">
        <title>First draft genome of Liparis tanakae, snailfish: a comprehensive survey of snailfish specific genes.</title>
        <authorList>
            <person name="Kim W."/>
            <person name="Song I."/>
            <person name="Jeong J.-H."/>
            <person name="Kim D."/>
            <person name="Kim S."/>
            <person name="Ryu S."/>
            <person name="Song J.Y."/>
            <person name="Lee S.K."/>
        </authorList>
    </citation>
    <scope>NUCLEOTIDE SEQUENCE [LARGE SCALE GENOMIC DNA]</scope>
    <source>
        <tissue evidence="1">Muscle</tissue>
    </source>
</reference>
<keyword evidence="2" id="KW-1185">Reference proteome</keyword>
<sequence>MAITTTTLLIMPAQRATNQLSFGNTLGRRTHHKERRPRGSPSQSIFIFAKLLLRILEMCFSCDCEGSAPTHTPTHPHPPTHTPNYHHHVHFFFLLPVERERD</sequence>
<dbReference type="AlphaFoldDB" id="A0A4Z2I4W3"/>
<evidence type="ECO:0000313" key="1">
    <source>
        <dbReference type="EMBL" id="TNN72485.1"/>
    </source>
</evidence>
<proteinExistence type="predicted"/>
<organism evidence="1 2">
    <name type="scientific">Liparis tanakae</name>
    <name type="common">Tanaka's snailfish</name>
    <dbReference type="NCBI Taxonomy" id="230148"/>
    <lineage>
        <taxon>Eukaryota</taxon>
        <taxon>Metazoa</taxon>
        <taxon>Chordata</taxon>
        <taxon>Craniata</taxon>
        <taxon>Vertebrata</taxon>
        <taxon>Euteleostomi</taxon>
        <taxon>Actinopterygii</taxon>
        <taxon>Neopterygii</taxon>
        <taxon>Teleostei</taxon>
        <taxon>Neoteleostei</taxon>
        <taxon>Acanthomorphata</taxon>
        <taxon>Eupercaria</taxon>
        <taxon>Perciformes</taxon>
        <taxon>Cottioidei</taxon>
        <taxon>Cottales</taxon>
        <taxon>Liparidae</taxon>
        <taxon>Liparis</taxon>
    </lineage>
</organism>
<name>A0A4Z2I4W3_9TELE</name>
<protein>
    <submittedName>
        <fullName evidence="1">Uncharacterized protein</fullName>
    </submittedName>
</protein>
<accession>A0A4Z2I4W3</accession>
<comment type="caution">
    <text evidence="1">The sequence shown here is derived from an EMBL/GenBank/DDBJ whole genome shotgun (WGS) entry which is preliminary data.</text>
</comment>
<dbReference type="Proteomes" id="UP000314294">
    <property type="component" value="Unassembled WGS sequence"/>
</dbReference>